<feature type="compositionally biased region" description="Basic and acidic residues" evidence="5">
    <location>
        <begin position="32"/>
        <end position="45"/>
    </location>
</feature>
<evidence type="ECO:0000256" key="3">
    <source>
        <dbReference type="ARBA" id="ARBA00024378"/>
    </source>
</evidence>
<feature type="region of interest" description="Disordered" evidence="5">
    <location>
        <begin position="110"/>
        <end position="187"/>
    </location>
</feature>
<feature type="compositionally biased region" description="Polar residues" evidence="5">
    <location>
        <begin position="402"/>
        <end position="436"/>
    </location>
</feature>
<feature type="compositionally biased region" description="Polar residues" evidence="5">
    <location>
        <begin position="530"/>
        <end position="544"/>
    </location>
</feature>
<reference evidence="7 8" key="1">
    <citation type="submission" date="2024-11" db="EMBL/GenBank/DDBJ databases">
        <title>Chromosome-level genome assembly of Eucalyptus globulus Labill. provides insights into its genome evolution.</title>
        <authorList>
            <person name="Li X."/>
        </authorList>
    </citation>
    <scope>NUCLEOTIDE SEQUENCE [LARGE SCALE GENOMIC DNA]</scope>
    <source>
        <strain evidence="7">CL2024</strain>
        <tissue evidence="7">Fresh tender leaves</tissue>
    </source>
</reference>
<keyword evidence="4" id="KW-0175">Coiled coil</keyword>
<dbReference type="InterPro" id="IPR000048">
    <property type="entry name" value="IQ_motif_EF-hand-BS"/>
</dbReference>
<feature type="compositionally biased region" description="Low complexity" evidence="5">
    <location>
        <begin position="151"/>
        <end position="184"/>
    </location>
</feature>
<comment type="caution">
    <text evidence="7">The sequence shown here is derived from an EMBL/GenBank/DDBJ whole genome shotgun (WGS) entry which is preliminary data.</text>
</comment>
<sequence length="574" mass="64064">MLLISRKNSNATDMGKRGSWFAAIKRIFVSNSKEKPTNDTKVKESKGKKKKEPGQLKYGERKSFKIPLFREPSSIEKILGEAEREHDILFQPPTPPEQLQTQLIVPPRVASTSNLSQRAASPRVVSPRATSPRVASPKVASPRAALPRVGSPRSTSQRAASPRAASPRPASPRVASSRATSSRSFNHQKEVIVQPELSTPVQYASAIKIQAAFRGYLARKSFRALRGLVRLQGVIRGQTVRRQTMNASKQMHLCVRVQSQIRSWRIQRLENQARNQAQYKNDKEVESTCGKWSLASEAGNREGWDETVHTKEEREARLQRKAEAAIKRERARAYAYSRQLSRANSRTAQTSPADIQSGVFPWWWNWIERQLPLSNPAENQSVKSFHLTPPRRNSEPKPSPRILSSNHKLQTPDNFDATTPRSSRSMMVWSSKQGRATPTGTPRTSSPSISKYSMPRASEPVSPFGLPMRDDESLTSCPPFLVPNYMTPTVSARAKARANSNPKERRPGTPSSESSRRLSYPFTRGIGSAFTWNKGSGSQNASNNDQHDRQSVGNMSIGSTASSMVGRKPFNRFV</sequence>
<accession>A0ABD3LLU7</accession>
<dbReference type="PANTHER" id="PTHR32295">
    <property type="entry name" value="IQ-DOMAIN 5-RELATED"/>
    <property type="match status" value="1"/>
</dbReference>
<dbReference type="GO" id="GO:0005516">
    <property type="term" value="F:calmodulin binding"/>
    <property type="evidence" value="ECO:0007669"/>
    <property type="project" value="UniProtKB-KW"/>
</dbReference>
<dbReference type="Gene3D" id="1.20.5.190">
    <property type="match status" value="1"/>
</dbReference>
<dbReference type="SMART" id="SM00015">
    <property type="entry name" value="IQ"/>
    <property type="match status" value="1"/>
</dbReference>
<proteinExistence type="inferred from homology"/>
<comment type="subunit">
    <text evidence="3">Binds to multiple calmodulin (CaM) in the presence of Ca(2+) and CaM-like proteins.</text>
</comment>
<comment type="similarity">
    <text evidence="2">Belongs to the IQD family.</text>
</comment>
<feature type="compositionally biased region" description="Polar residues" evidence="5">
    <location>
        <begin position="110"/>
        <end position="119"/>
    </location>
</feature>
<evidence type="ECO:0000256" key="5">
    <source>
        <dbReference type="SAM" id="MobiDB-lite"/>
    </source>
</evidence>
<feature type="region of interest" description="Disordered" evidence="5">
    <location>
        <begin position="380"/>
        <end position="471"/>
    </location>
</feature>
<protein>
    <recommendedName>
        <fullName evidence="6">DUF4005 domain-containing protein</fullName>
    </recommendedName>
</protein>
<feature type="domain" description="DUF4005" evidence="6">
    <location>
        <begin position="435"/>
        <end position="533"/>
    </location>
</feature>
<name>A0ABD3LLU7_EUCGL</name>
<gene>
    <name evidence="7" type="ORF">ACJRO7_000185</name>
</gene>
<dbReference type="EMBL" id="JBJKBG010000001">
    <property type="protein sequence ID" value="KAL3752739.1"/>
    <property type="molecule type" value="Genomic_DNA"/>
</dbReference>
<feature type="compositionally biased region" description="Low complexity" evidence="5">
    <location>
        <begin position="437"/>
        <end position="450"/>
    </location>
</feature>
<dbReference type="PROSITE" id="PS50096">
    <property type="entry name" value="IQ"/>
    <property type="match status" value="2"/>
</dbReference>
<dbReference type="Pfam" id="PF00612">
    <property type="entry name" value="IQ"/>
    <property type="match status" value="1"/>
</dbReference>
<dbReference type="Proteomes" id="UP001634007">
    <property type="component" value="Unassembled WGS sequence"/>
</dbReference>
<feature type="region of interest" description="Disordered" evidence="5">
    <location>
        <begin position="491"/>
        <end position="574"/>
    </location>
</feature>
<dbReference type="PANTHER" id="PTHR32295:SF113">
    <property type="entry name" value="PROTEIN IQ-DOMAIN 14"/>
    <property type="match status" value="1"/>
</dbReference>
<dbReference type="Pfam" id="PF13178">
    <property type="entry name" value="DUF4005"/>
    <property type="match status" value="1"/>
</dbReference>
<evidence type="ECO:0000259" key="6">
    <source>
        <dbReference type="Pfam" id="PF13178"/>
    </source>
</evidence>
<evidence type="ECO:0000256" key="4">
    <source>
        <dbReference type="SAM" id="Coils"/>
    </source>
</evidence>
<feature type="compositionally biased region" description="Polar residues" evidence="5">
    <location>
        <begin position="551"/>
        <end position="563"/>
    </location>
</feature>
<evidence type="ECO:0000313" key="8">
    <source>
        <dbReference type="Proteomes" id="UP001634007"/>
    </source>
</evidence>
<feature type="region of interest" description="Disordered" evidence="5">
    <location>
        <begin position="32"/>
        <end position="59"/>
    </location>
</feature>
<feature type="coiled-coil region" evidence="4">
    <location>
        <begin position="266"/>
        <end position="328"/>
    </location>
</feature>
<keyword evidence="8" id="KW-1185">Reference proteome</keyword>
<dbReference type="AlphaFoldDB" id="A0ABD3LLU7"/>
<evidence type="ECO:0000256" key="1">
    <source>
        <dbReference type="ARBA" id="ARBA00022860"/>
    </source>
</evidence>
<evidence type="ECO:0000256" key="2">
    <source>
        <dbReference type="ARBA" id="ARBA00024341"/>
    </source>
</evidence>
<evidence type="ECO:0000313" key="7">
    <source>
        <dbReference type="EMBL" id="KAL3752739.1"/>
    </source>
</evidence>
<dbReference type="InterPro" id="IPR025064">
    <property type="entry name" value="DUF4005"/>
</dbReference>
<dbReference type="CDD" id="cd23767">
    <property type="entry name" value="IQCD"/>
    <property type="match status" value="1"/>
</dbReference>
<keyword evidence="1" id="KW-0112">Calmodulin-binding</keyword>
<organism evidence="7 8">
    <name type="scientific">Eucalyptus globulus</name>
    <name type="common">Tasmanian blue gum</name>
    <dbReference type="NCBI Taxonomy" id="34317"/>
    <lineage>
        <taxon>Eukaryota</taxon>
        <taxon>Viridiplantae</taxon>
        <taxon>Streptophyta</taxon>
        <taxon>Embryophyta</taxon>
        <taxon>Tracheophyta</taxon>
        <taxon>Spermatophyta</taxon>
        <taxon>Magnoliopsida</taxon>
        <taxon>eudicotyledons</taxon>
        <taxon>Gunneridae</taxon>
        <taxon>Pentapetalae</taxon>
        <taxon>rosids</taxon>
        <taxon>malvids</taxon>
        <taxon>Myrtales</taxon>
        <taxon>Myrtaceae</taxon>
        <taxon>Myrtoideae</taxon>
        <taxon>Eucalypteae</taxon>
        <taxon>Eucalyptus</taxon>
    </lineage>
</organism>